<protein>
    <submittedName>
        <fullName evidence="2">Uncharacterized protein</fullName>
    </submittedName>
</protein>
<gene>
    <name evidence="2" type="ORF">LEP1GSC008_1174</name>
</gene>
<dbReference type="Proteomes" id="UP000011980">
    <property type="component" value="Unassembled WGS sequence"/>
</dbReference>
<keyword evidence="1" id="KW-0812">Transmembrane</keyword>
<keyword evidence="1" id="KW-0472">Membrane</keyword>
<dbReference type="AlphaFoldDB" id="M6FAH8"/>
<sequence>MFGVKKILSYAFGNLENFAVKYSSVLVPTFLGSWFIIKK</sequence>
<comment type="caution">
    <text evidence="2">The sequence shown here is derived from an EMBL/GenBank/DDBJ whole genome shotgun (WGS) entry which is preliminary data.</text>
</comment>
<organism evidence="2 3">
    <name type="scientific">Leptospira kirschneri serovar Bulgarica str. Nikolaevo</name>
    <dbReference type="NCBI Taxonomy" id="1240687"/>
    <lineage>
        <taxon>Bacteria</taxon>
        <taxon>Pseudomonadati</taxon>
        <taxon>Spirochaetota</taxon>
        <taxon>Spirochaetia</taxon>
        <taxon>Leptospirales</taxon>
        <taxon>Leptospiraceae</taxon>
        <taxon>Leptospira</taxon>
    </lineage>
</organism>
<accession>M6FAH8</accession>
<evidence type="ECO:0000313" key="2">
    <source>
        <dbReference type="EMBL" id="EMK24037.1"/>
    </source>
</evidence>
<reference evidence="2 3" key="1">
    <citation type="submission" date="2013-01" db="EMBL/GenBank/DDBJ databases">
        <authorList>
            <person name="Harkins D.M."/>
            <person name="Durkin A.S."/>
            <person name="Brinkac L.M."/>
            <person name="Haft D.H."/>
            <person name="Selengut J.D."/>
            <person name="Sanka R."/>
            <person name="DePew J."/>
            <person name="Purushe J."/>
            <person name="Galloway R.L."/>
            <person name="Vinetz J.M."/>
            <person name="Sutton G.G."/>
            <person name="Nierman W.C."/>
            <person name="Fouts D.E."/>
        </authorList>
    </citation>
    <scope>NUCLEOTIDE SEQUENCE [LARGE SCALE GENOMIC DNA]</scope>
    <source>
        <strain evidence="2 3">Nikolaevo</strain>
    </source>
</reference>
<evidence type="ECO:0000313" key="3">
    <source>
        <dbReference type="Proteomes" id="UP000011980"/>
    </source>
</evidence>
<keyword evidence="1" id="KW-1133">Transmembrane helix</keyword>
<evidence type="ECO:0000256" key="1">
    <source>
        <dbReference type="SAM" id="Phobius"/>
    </source>
</evidence>
<dbReference type="EMBL" id="ANCE01000114">
    <property type="protein sequence ID" value="EMK24037.1"/>
    <property type="molecule type" value="Genomic_DNA"/>
</dbReference>
<feature type="transmembrane region" description="Helical" evidence="1">
    <location>
        <begin position="20"/>
        <end position="37"/>
    </location>
</feature>
<name>M6FAH8_9LEPT</name>
<proteinExistence type="predicted"/>